<evidence type="ECO:0000259" key="4">
    <source>
        <dbReference type="SMART" id="SM00852"/>
    </source>
</evidence>
<dbReference type="InterPro" id="IPR036425">
    <property type="entry name" value="MoaB/Mog-like_dom_sf"/>
</dbReference>
<dbReference type="EMBL" id="CP082781">
    <property type="protein sequence ID" value="UGS26206.1"/>
    <property type="molecule type" value="Genomic_DNA"/>
</dbReference>
<feature type="domain" description="MoaB/Mog" evidence="4">
    <location>
        <begin position="13"/>
        <end position="156"/>
    </location>
</feature>
<organism evidence="5 6">
    <name type="scientific">Microbacterium resistens</name>
    <dbReference type="NCBI Taxonomy" id="156977"/>
    <lineage>
        <taxon>Bacteria</taxon>
        <taxon>Bacillati</taxon>
        <taxon>Actinomycetota</taxon>
        <taxon>Actinomycetes</taxon>
        <taxon>Micrococcales</taxon>
        <taxon>Microbacteriaceae</taxon>
        <taxon>Microbacterium</taxon>
    </lineage>
</organism>
<protein>
    <submittedName>
        <fullName evidence="5">MogA/MoaB family molybdenum cofactor biosynthesis protein</fullName>
    </submittedName>
</protein>
<evidence type="ECO:0000256" key="2">
    <source>
        <dbReference type="ARBA" id="ARBA00023150"/>
    </source>
</evidence>
<comment type="pathway">
    <text evidence="1">Cofactor biosynthesis; molybdopterin biosynthesis.</text>
</comment>
<dbReference type="Gene3D" id="3.40.980.10">
    <property type="entry name" value="MoaB/Mog-like domain"/>
    <property type="match status" value="1"/>
</dbReference>
<dbReference type="Proteomes" id="UP001199642">
    <property type="component" value="Chromosome"/>
</dbReference>
<keyword evidence="2" id="KW-0501">Molybdenum cofactor biosynthesis</keyword>
<dbReference type="SUPFAM" id="SSF53218">
    <property type="entry name" value="Molybdenum cofactor biosynthesis proteins"/>
    <property type="match status" value="1"/>
</dbReference>
<feature type="compositionally biased region" description="Polar residues" evidence="3">
    <location>
        <begin position="170"/>
        <end position="181"/>
    </location>
</feature>
<sequence length="196" mass="19791">MTDTTPHDAVRAAVLTVSDRSAAGERPDDAGPVAVAALRASGFACDDALVVADGADSVAAGLRRLLAGGARLVVTSGGTGIAPRDQTPEGTMRVIDRTLPGIAEELRRQSAAVAPGALLSRGVAGVSGTALIVNLPGSPKAVAEGMPLVLSLARHALDQLTGGDHCPVQVSSRPAQVSSRPAQVFSRPVPPFRPCP</sequence>
<dbReference type="Pfam" id="PF00994">
    <property type="entry name" value="MoCF_biosynth"/>
    <property type="match status" value="1"/>
</dbReference>
<evidence type="ECO:0000313" key="5">
    <source>
        <dbReference type="EMBL" id="UGS26206.1"/>
    </source>
</evidence>
<dbReference type="CDD" id="cd00886">
    <property type="entry name" value="MogA_MoaB"/>
    <property type="match status" value="1"/>
</dbReference>
<dbReference type="InterPro" id="IPR001453">
    <property type="entry name" value="MoaB/Mog_dom"/>
</dbReference>
<keyword evidence="6" id="KW-1185">Reference proteome</keyword>
<dbReference type="SMART" id="SM00852">
    <property type="entry name" value="MoCF_biosynth"/>
    <property type="match status" value="1"/>
</dbReference>
<dbReference type="InterPro" id="IPR051920">
    <property type="entry name" value="MPT_Adenylyltrnsfr/MoaC-Rel"/>
</dbReference>
<feature type="region of interest" description="Disordered" evidence="3">
    <location>
        <begin position="170"/>
        <end position="196"/>
    </location>
</feature>
<evidence type="ECO:0000313" key="6">
    <source>
        <dbReference type="Proteomes" id="UP001199642"/>
    </source>
</evidence>
<proteinExistence type="predicted"/>
<evidence type="ECO:0000256" key="1">
    <source>
        <dbReference type="ARBA" id="ARBA00005046"/>
    </source>
</evidence>
<dbReference type="PANTHER" id="PTHR43764">
    <property type="entry name" value="MOLYBDENUM COFACTOR BIOSYNTHESIS"/>
    <property type="match status" value="1"/>
</dbReference>
<evidence type="ECO:0000256" key="3">
    <source>
        <dbReference type="SAM" id="MobiDB-lite"/>
    </source>
</evidence>
<dbReference type="PANTHER" id="PTHR43764:SF1">
    <property type="entry name" value="MOLYBDOPTERIN MOLYBDOTRANSFERASE"/>
    <property type="match status" value="1"/>
</dbReference>
<accession>A0ABY3RTF0</accession>
<name>A0ABY3RTF0_9MICO</name>
<dbReference type="NCBIfam" id="TIGR00177">
    <property type="entry name" value="molyb_syn"/>
    <property type="match status" value="1"/>
</dbReference>
<reference evidence="5 6" key="1">
    <citation type="submission" date="2023-01" db="EMBL/GenBank/DDBJ databases">
        <title>Characterization of estradiol degrading bacteria Microbacterium sp. MZT7 and reveal degrading genes through genome analysis.</title>
        <authorList>
            <person name="Hao P."/>
            <person name="Gao Y."/>
        </authorList>
    </citation>
    <scope>NUCLEOTIDE SEQUENCE [LARGE SCALE GENOMIC DNA]</scope>
    <source>
        <strain evidence="5 6">MZT7</strain>
    </source>
</reference>
<gene>
    <name evidence="5" type="ORF">K8F61_16455</name>
</gene>